<feature type="compositionally biased region" description="Polar residues" evidence="1">
    <location>
        <begin position="22"/>
        <end position="32"/>
    </location>
</feature>
<keyword evidence="3" id="KW-1185">Reference proteome</keyword>
<accession>A0A8S4BQX5</accession>
<name>A0A8S4BQX5_9TELE</name>
<reference evidence="2" key="1">
    <citation type="submission" date="2021-05" db="EMBL/GenBank/DDBJ databases">
        <authorList>
            <person name="Tigano A."/>
        </authorList>
    </citation>
    <scope>NUCLEOTIDE SEQUENCE</scope>
</reference>
<evidence type="ECO:0000313" key="3">
    <source>
        <dbReference type="Proteomes" id="UP000677803"/>
    </source>
</evidence>
<dbReference type="AlphaFoldDB" id="A0A8S4BQX5"/>
<dbReference type="EMBL" id="CAJRST010039999">
    <property type="protein sequence ID" value="CAG6017118.1"/>
    <property type="molecule type" value="Genomic_DNA"/>
</dbReference>
<protein>
    <submittedName>
        <fullName evidence="2">(Atlantic silverside) hypothetical protein</fullName>
    </submittedName>
</protein>
<organism evidence="2 3">
    <name type="scientific">Menidia menidia</name>
    <name type="common">Atlantic silverside</name>
    <dbReference type="NCBI Taxonomy" id="238744"/>
    <lineage>
        <taxon>Eukaryota</taxon>
        <taxon>Metazoa</taxon>
        <taxon>Chordata</taxon>
        <taxon>Craniata</taxon>
        <taxon>Vertebrata</taxon>
        <taxon>Euteleostomi</taxon>
        <taxon>Actinopterygii</taxon>
        <taxon>Neopterygii</taxon>
        <taxon>Teleostei</taxon>
        <taxon>Neoteleostei</taxon>
        <taxon>Acanthomorphata</taxon>
        <taxon>Ovalentaria</taxon>
        <taxon>Atherinomorphae</taxon>
        <taxon>Atheriniformes</taxon>
        <taxon>Atherinopsidae</taxon>
        <taxon>Menidiinae</taxon>
        <taxon>Menidia</taxon>
    </lineage>
</organism>
<dbReference type="Proteomes" id="UP000677803">
    <property type="component" value="Unassembled WGS sequence"/>
</dbReference>
<gene>
    <name evidence="2" type="ORF">MMEN_LOCUS20603</name>
</gene>
<feature type="non-terminal residue" evidence="2">
    <location>
        <position position="142"/>
    </location>
</feature>
<evidence type="ECO:0000313" key="2">
    <source>
        <dbReference type="EMBL" id="CAG6017118.1"/>
    </source>
</evidence>
<proteinExistence type="predicted"/>
<feature type="region of interest" description="Disordered" evidence="1">
    <location>
        <begin position="22"/>
        <end position="142"/>
    </location>
</feature>
<sequence>MSPAKCGLKSWISVPTFSFTTATSGIPSSSSWGFREDSSAASCGQTEGHRPPTFNGGAQVRVSQVLQRRAGAFGETQISVGQEDSGHGRSHGPQTQRPHPHLDQFPFQSGPGRHCGTHDSRELRSSLGQNNNKTKRAPSEHE</sequence>
<evidence type="ECO:0000256" key="1">
    <source>
        <dbReference type="SAM" id="MobiDB-lite"/>
    </source>
</evidence>
<comment type="caution">
    <text evidence="2">The sequence shown here is derived from an EMBL/GenBank/DDBJ whole genome shotgun (WGS) entry which is preliminary data.</text>
</comment>